<dbReference type="InterPro" id="IPR003337">
    <property type="entry name" value="Trehalose_PPase"/>
</dbReference>
<dbReference type="NCBIfam" id="TIGR00685">
    <property type="entry name" value="T6PP"/>
    <property type="match status" value="1"/>
</dbReference>
<dbReference type="EC" id="3.1.3.12" evidence="4"/>
<keyword evidence="4" id="KW-0460">Magnesium</keyword>
<sequence>MFLDVDGSLLDFALDPNGVVTPEGLQRDIATLHVALDGAVALVSGRAIDAIDDVLGALRQVPAAGLHGLERREAGGAYFAPPPAPDALDAVHAEAQHVAVAFPGAVAERKGPNLALHWRAAPEAQDAFRAFAAAALRLLPEYRVQAGDHVLELRPGGESADKGTAVEAFLQQAPFRGRRPVFVGDDLTDEHAFAVVNARDGISILVGDRDASVARWQLANPTAVRAWLHALATATATGVHA</sequence>
<evidence type="ECO:0000256" key="3">
    <source>
        <dbReference type="ARBA" id="ARBA00022801"/>
    </source>
</evidence>
<keyword evidence="4" id="KW-0479">Metal-binding</keyword>
<dbReference type="PANTHER" id="PTHR43768">
    <property type="entry name" value="TREHALOSE 6-PHOSPHATE PHOSPHATASE"/>
    <property type="match status" value="1"/>
</dbReference>
<dbReference type="PANTHER" id="PTHR43768:SF3">
    <property type="entry name" value="TREHALOSE 6-PHOSPHATE PHOSPHATASE"/>
    <property type="match status" value="1"/>
</dbReference>
<dbReference type="InterPro" id="IPR006379">
    <property type="entry name" value="HAD-SF_hydro_IIB"/>
</dbReference>
<keyword evidence="6" id="KW-1185">Reference proteome</keyword>
<name>A0ABN6FRQ6_9GAMM</name>
<dbReference type="Gene3D" id="3.40.50.1000">
    <property type="entry name" value="HAD superfamily/HAD-like"/>
    <property type="match status" value="1"/>
</dbReference>
<comment type="function">
    <text evidence="4">Removes the phosphate from trehalose 6-phosphate to produce free trehalose.</text>
</comment>
<keyword evidence="3 4" id="KW-0378">Hydrolase</keyword>
<dbReference type="SUPFAM" id="SSF56784">
    <property type="entry name" value="HAD-like"/>
    <property type="match status" value="1"/>
</dbReference>
<dbReference type="InterPro" id="IPR023214">
    <property type="entry name" value="HAD_sf"/>
</dbReference>
<evidence type="ECO:0000256" key="1">
    <source>
        <dbReference type="ARBA" id="ARBA00005199"/>
    </source>
</evidence>
<dbReference type="InterPro" id="IPR036412">
    <property type="entry name" value="HAD-like_sf"/>
</dbReference>
<dbReference type="InterPro" id="IPR044651">
    <property type="entry name" value="OTSB-like"/>
</dbReference>
<evidence type="ECO:0000313" key="5">
    <source>
        <dbReference type="EMBL" id="BCT92332.1"/>
    </source>
</evidence>
<evidence type="ECO:0000256" key="4">
    <source>
        <dbReference type="RuleBase" id="RU361117"/>
    </source>
</evidence>
<evidence type="ECO:0000313" key="6">
    <source>
        <dbReference type="Proteomes" id="UP000681317"/>
    </source>
</evidence>
<comment type="pathway">
    <text evidence="1 4">Glycan biosynthesis; trehalose biosynthesis.</text>
</comment>
<evidence type="ECO:0000256" key="2">
    <source>
        <dbReference type="ARBA" id="ARBA00008770"/>
    </source>
</evidence>
<protein>
    <recommendedName>
        <fullName evidence="4">Trehalose 6-phosphate phosphatase</fullName>
        <ecNumber evidence="4">3.1.3.12</ecNumber>
    </recommendedName>
</protein>
<accession>A0ABN6FRQ6</accession>
<dbReference type="EMBL" id="AP024545">
    <property type="protein sequence ID" value="BCT92332.1"/>
    <property type="molecule type" value="Genomic_DNA"/>
</dbReference>
<comment type="similarity">
    <text evidence="2 4">Belongs to the trehalose phosphatase family.</text>
</comment>
<dbReference type="NCBIfam" id="TIGR01484">
    <property type="entry name" value="HAD-SF-IIB"/>
    <property type="match status" value="1"/>
</dbReference>
<comment type="cofactor">
    <cofactor evidence="4">
        <name>Mg(2+)</name>
        <dbReference type="ChEBI" id="CHEBI:18420"/>
    </cofactor>
</comment>
<dbReference type="Proteomes" id="UP000681317">
    <property type="component" value="Chromosome"/>
</dbReference>
<organism evidence="5 6">
    <name type="scientific">Noviluteimonas caseinilytica</name>
    <dbReference type="NCBI Taxonomy" id="2675101"/>
    <lineage>
        <taxon>Bacteria</taxon>
        <taxon>Pseudomonadati</taxon>
        <taxon>Pseudomonadota</taxon>
        <taxon>Gammaproteobacteria</taxon>
        <taxon>Lysobacterales</taxon>
        <taxon>Lysobacteraceae</taxon>
        <taxon>Noviluteimonas</taxon>
    </lineage>
</organism>
<proteinExistence type="inferred from homology"/>
<dbReference type="Gene3D" id="3.30.70.1020">
    <property type="entry name" value="Trehalose-6-phosphate phosphatase related protein, domain 2"/>
    <property type="match status" value="1"/>
</dbReference>
<gene>
    <name evidence="5" type="primary">ostB</name>
    <name evidence="5" type="ORF">LYSCAS_13560</name>
</gene>
<dbReference type="Pfam" id="PF02358">
    <property type="entry name" value="Trehalose_PPase"/>
    <property type="match status" value="1"/>
</dbReference>
<reference evidence="5 6" key="1">
    <citation type="submission" date="2021-03" db="EMBL/GenBank/DDBJ databases">
        <title>Complete Genome Sequences of Two Lysobacter Strains Isolated from Sea Water (Lysobacter caseinilyticus) and Soil (Lysobacter helvus) in South Korea.</title>
        <authorList>
            <person name="Watanabe Y."/>
            <person name="Arakawa K."/>
        </authorList>
    </citation>
    <scope>NUCLEOTIDE SEQUENCE [LARGE SCALE GENOMIC DNA]</scope>
    <source>
        <strain evidence="5 6">KVB24</strain>
    </source>
</reference>
<comment type="catalytic activity">
    <reaction evidence="4">
        <text>alpha,alpha-trehalose 6-phosphate + H2O = alpha,alpha-trehalose + phosphate</text>
        <dbReference type="Rhea" id="RHEA:23420"/>
        <dbReference type="ChEBI" id="CHEBI:15377"/>
        <dbReference type="ChEBI" id="CHEBI:16551"/>
        <dbReference type="ChEBI" id="CHEBI:43474"/>
        <dbReference type="ChEBI" id="CHEBI:58429"/>
        <dbReference type="EC" id="3.1.3.12"/>
    </reaction>
</comment>